<evidence type="ECO:0000256" key="9">
    <source>
        <dbReference type="ARBA" id="ARBA00023136"/>
    </source>
</evidence>
<evidence type="ECO:0000256" key="8">
    <source>
        <dbReference type="ARBA" id="ARBA00022989"/>
    </source>
</evidence>
<evidence type="ECO:0000313" key="14">
    <source>
        <dbReference type="Ensembl" id="ENSCCRP00020079315.1"/>
    </source>
</evidence>
<evidence type="ECO:0000313" key="15">
    <source>
        <dbReference type="Proteomes" id="UP000694701"/>
    </source>
</evidence>
<dbReference type="PANTHER" id="PTHR22811">
    <property type="entry name" value="TRANSMEMBRANE EMP24 DOMAIN-CONTAINING PROTEIN"/>
    <property type="match status" value="1"/>
</dbReference>
<dbReference type="InterPro" id="IPR009038">
    <property type="entry name" value="GOLD_dom"/>
</dbReference>
<reference evidence="14" key="1">
    <citation type="submission" date="2025-08" db="UniProtKB">
        <authorList>
            <consortium name="Ensembl"/>
        </authorList>
    </citation>
    <scope>IDENTIFICATION</scope>
</reference>
<feature type="coiled-coil region" evidence="11">
    <location>
        <begin position="140"/>
        <end position="167"/>
    </location>
</feature>
<sequence>MLQKGFYLVWLLLLFGLSSSGALKDPHPELSDQEFFWGADQYDFSIMLRAGDLQCYWHFAHFGEHFYLNFMVQLVTGVALDRHLSVTVNAPSGLIVGTVDDASGQIAFSVQETGFYQMCFSNFHNRFGSMQVFLNFGVYYEGQKDIEKQKEEEKKKKEEDMKQLQRFVFHMWRHYNYERMRRGADFYLLQSNSTYVTSWSAVQSLVIITAGYLQLYCLKRLFNTKPAEGDKPRC</sequence>
<feature type="domain" description="GOLD" evidence="13">
    <location>
        <begin position="53"/>
        <end position="138"/>
    </location>
</feature>
<dbReference type="InterPro" id="IPR036598">
    <property type="entry name" value="GOLD_dom_sf"/>
</dbReference>
<comment type="subcellular location">
    <subcellularLocation>
        <location evidence="1">Endoplasmic reticulum membrane</location>
        <topology evidence="1">Single-pass type I membrane protein</topology>
    </subcellularLocation>
    <subcellularLocation>
        <location evidence="2">Endoplasmic reticulum-Golgi intermediate compartment membrane</location>
        <topology evidence="2">Single-pass type I membrane protein</topology>
    </subcellularLocation>
    <subcellularLocation>
        <location evidence="3">Golgi apparatus</location>
        <location evidence="3">cis-Golgi network membrane</location>
        <topology evidence="3">Single-pass type I membrane protein</topology>
    </subcellularLocation>
    <subcellularLocation>
        <location evidence="10">Membrane</location>
        <topology evidence="10">Single-pass type I membrane protein</topology>
    </subcellularLocation>
</comment>
<dbReference type="GO" id="GO:0033116">
    <property type="term" value="C:endoplasmic reticulum-Golgi intermediate compartment membrane"/>
    <property type="evidence" value="ECO:0007669"/>
    <property type="project" value="UniProtKB-SubCell"/>
</dbReference>
<keyword evidence="8" id="KW-1133">Transmembrane helix</keyword>
<evidence type="ECO:0000256" key="3">
    <source>
        <dbReference type="ARBA" id="ARBA00004619"/>
    </source>
</evidence>
<evidence type="ECO:0000259" key="13">
    <source>
        <dbReference type="PROSITE" id="PS50866"/>
    </source>
</evidence>
<evidence type="ECO:0000256" key="11">
    <source>
        <dbReference type="SAM" id="Coils"/>
    </source>
</evidence>
<dbReference type="SMART" id="SM01190">
    <property type="entry name" value="EMP24_GP25L"/>
    <property type="match status" value="1"/>
</dbReference>
<dbReference type="Proteomes" id="UP000694701">
    <property type="component" value="Unplaced"/>
</dbReference>
<evidence type="ECO:0000256" key="1">
    <source>
        <dbReference type="ARBA" id="ARBA00004115"/>
    </source>
</evidence>
<evidence type="ECO:0000256" key="7">
    <source>
        <dbReference type="ARBA" id="ARBA00022824"/>
    </source>
</evidence>
<dbReference type="Ensembl" id="ENSCCRT00020086942.1">
    <property type="protein sequence ID" value="ENSCCRP00020079315.1"/>
    <property type="gene ID" value="ENSCCRG00020036865.1"/>
</dbReference>
<evidence type="ECO:0000256" key="10">
    <source>
        <dbReference type="RuleBase" id="RU003827"/>
    </source>
</evidence>
<dbReference type="SUPFAM" id="SSF101576">
    <property type="entry name" value="Supernatant protein factor (SPF), C-terminal domain"/>
    <property type="match status" value="1"/>
</dbReference>
<evidence type="ECO:0000256" key="6">
    <source>
        <dbReference type="ARBA" id="ARBA00022729"/>
    </source>
</evidence>
<keyword evidence="7" id="KW-0256">Endoplasmic reticulum</keyword>
<keyword evidence="11" id="KW-0175">Coiled coil</keyword>
<dbReference type="PROSITE" id="PS50866">
    <property type="entry name" value="GOLD"/>
    <property type="match status" value="1"/>
</dbReference>
<dbReference type="Pfam" id="PF01105">
    <property type="entry name" value="EMP24_GP25L"/>
    <property type="match status" value="1"/>
</dbReference>
<keyword evidence="5 10" id="KW-0812">Transmembrane</keyword>
<protein>
    <submittedName>
        <fullName evidence="14">Transmembrane p24 trafficking protein 6</fullName>
    </submittedName>
</protein>
<evidence type="ECO:0000256" key="2">
    <source>
        <dbReference type="ARBA" id="ARBA00004151"/>
    </source>
</evidence>
<feature type="chain" id="PRO_5034467473" evidence="12">
    <location>
        <begin position="23"/>
        <end position="234"/>
    </location>
</feature>
<dbReference type="AlphaFoldDB" id="A0A8C2PS25"/>
<organism evidence="14 15">
    <name type="scientific">Cyprinus carpio</name>
    <name type="common">Common carp</name>
    <dbReference type="NCBI Taxonomy" id="7962"/>
    <lineage>
        <taxon>Eukaryota</taxon>
        <taxon>Metazoa</taxon>
        <taxon>Chordata</taxon>
        <taxon>Craniata</taxon>
        <taxon>Vertebrata</taxon>
        <taxon>Euteleostomi</taxon>
        <taxon>Actinopterygii</taxon>
        <taxon>Neopterygii</taxon>
        <taxon>Teleostei</taxon>
        <taxon>Ostariophysi</taxon>
        <taxon>Cypriniformes</taxon>
        <taxon>Cyprinidae</taxon>
        <taxon>Cyprininae</taxon>
        <taxon>Cyprinus</taxon>
    </lineage>
</organism>
<proteinExistence type="inferred from homology"/>
<evidence type="ECO:0000256" key="4">
    <source>
        <dbReference type="ARBA" id="ARBA00007104"/>
    </source>
</evidence>
<feature type="signal peptide" evidence="12">
    <location>
        <begin position="1"/>
        <end position="22"/>
    </location>
</feature>
<name>A0A8C2PS25_CYPCA</name>
<dbReference type="GO" id="GO:0005789">
    <property type="term" value="C:endoplasmic reticulum membrane"/>
    <property type="evidence" value="ECO:0007669"/>
    <property type="project" value="UniProtKB-SubCell"/>
</dbReference>
<evidence type="ECO:0000256" key="12">
    <source>
        <dbReference type="SAM" id="SignalP"/>
    </source>
</evidence>
<comment type="similarity">
    <text evidence="4 10">Belongs to the EMP24/GP25L family.</text>
</comment>
<keyword evidence="6 12" id="KW-0732">Signal</keyword>
<accession>A0A8C2PS25</accession>
<keyword evidence="9" id="KW-0472">Membrane</keyword>
<dbReference type="GO" id="GO:0005794">
    <property type="term" value="C:Golgi apparatus"/>
    <property type="evidence" value="ECO:0007669"/>
    <property type="project" value="UniProtKB-SubCell"/>
</dbReference>
<dbReference type="InterPro" id="IPR015720">
    <property type="entry name" value="Emp24-like"/>
</dbReference>
<evidence type="ECO:0000256" key="5">
    <source>
        <dbReference type="ARBA" id="ARBA00022692"/>
    </source>
</evidence>